<dbReference type="PANTHER" id="PTHR46844">
    <property type="entry name" value="SLR5058 PROTEIN"/>
    <property type="match status" value="1"/>
</dbReference>
<keyword evidence="3" id="KW-1185">Reference proteome</keyword>
<dbReference type="InterPro" id="IPR027417">
    <property type="entry name" value="P-loop_NTPase"/>
</dbReference>
<gene>
    <name evidence="2" type="ORF">SAMN05216553_12037</name>
</gene>
<dbReference type="OrthoDB" id="135105at2"/>
<dbReference type="Proteomes" id="UP000199623">
    <property type="component" value="Unassembled WGS sequence"/>
</dbReference>
<dbReference type="STRING" id="200378.SAMN05216553_12037"/>
<sequence length="888" mass="99394">MPSIESVVVRVVADVSGSLAQRVDELVEPVDFSLPDDTEQLLDALGTDAGKLLDYLNSPDFSVIAAQLRIDSSLADAAEEQVRHGLRLAGLPERFLGETARIVRQVLVISCREAVSSFDRHSSRINRQDLSAAAVANSRMLARLESLTRFHTFASRMRKQIVALHDKIRLPHIGVSRAVRYDQLYVRPNLDVEDVRLGAPGDRSVILGDPGAGKSTFAAKLAHDIASGDSQQVPFLVVLREFVDTLGQGGHDLLHYLEMLCRAPYNVKTPPDAVEYLLRSGRSVVILDGLDEIVQTELRRRVVALVEGFAHLYPLVPIVVTARRIGYDDVPLASDLFATTQILKFIDTQVDTYVRSWFALDEAASPAERKQLASSFIADSVHIKELRTNPLLLALLCAMYSSDRYLPSNLAQVYERCALMLFEQWDARRGVPLPLKFQGRLRGAVQHLAWNMFTAPKSGQPQPRSRIVGTLTRYLEDKLDDHDESLAAAEQFLAFCTGRAWILTDVGATESEPRFGFTHRTFLEYFAAEYLVRTHRTAKELWATLLPNIDQWDVVGQITLQLYDRNVEGGADELLAAALSSGGLDFAARSLAYSHPSSRTIRAITEKALTKAVRVSPFERIYIGDSEREYPTDAALYTCMHRCSPANLSVIEEEIRSNFEILLNSSNPGAIAILPAIAFKVASGSQDRWNEIQDDLTIRYKSTITKEALNAIWGVASFREDGKNLSELIRRCGIVPLYLNFRYHKFTLSSVGSSLLGNHSGKYRVPSDDLLAVTMTEQPTPWASADNFDGDNIDIYHWTKCIDNFRAMLSLPILELIADKKQRTQLTAFYDRLMRGRRATNSRRGTIRWIDQADLAPEVKEYLTKWVRRELSVVGPSPEPQSQLPVPR</sequence>
<dbReference type="InterPro" id="IPR003593">
    <property type="entry name" value="AAA+_ATPase"/>
</dbReference>
<dbReference type="Pfam" id="PF05729">
    <property type="entry name" value="NACHT"/>
    <property type="match status" value="1"/>
</dbReference>
<organism evidence="2 3">
    <name type="scientific">Lentzea fradiae</name>
    <dbReference type="NCBI Taxonomy" id="200378"/>
    <lineage>
        <taxon>Bacteria</taxon>
        <taxon>Bacillati</taxon>
        <taxon>Actinomycetota</taxon>
        <taxon>Actinomycetes</taxon>
        <taxon>Pseudonocardiales</taxon>
        <taxon>Pseudonocardiaceae</taxon>
        <taxon>Lentzea</taxon>
    </lineage>
</organism>
<evidence type="ECO:0000313" key="2">
    <source>
        <dbReference type="EMBL" id="SDH36278.1"/>
    </source>
</evidence>
<proteinExistence type="predicted"/>
<protein>
    <submittedName>
        <fullName evidence="2">NACHT domain-containing protein</fullName>
    </submittedName>
</protein>
<reference evidence="3" key="1">
    <citation type="submission" date="2016-10" db="EMBL/GenBank/DDBJ databases">
        <authorList>
            <person name="Varghese N."/>
            <person name="Submissions S."/>
        </authorList>
    </citation>
    <scope>NUCLEOTIDE SEQUENCE [LARGE SCALE GENOMIC DNA]</scope>
    <source>
        <strain evidence="3">CGMCC 4.3506</strain>
    </source>
</reference>
<dbReference type="AlphaFoldDB" id="A0A1G8BT57"/>
<dbReference type="SMART" id="SM00382">
    <property type="entry name" value="AAA"/>
    <property type="match status" value="1"/>
</dbReference>
<accession>A0A1G8BT57</accession>
<feature type="domain" description="NACHT" evidence="1">
    <location>
        <begin position="202"/>
        <end position="400"/>
    </location>
</feature>
<dbReference type="SUPFAM" id="SSF52540">
    <property type="entry name" value="P-loop containing nucleoside triphosphate hydrolases"/>
    <property type="match status" value="1"/>
</dbReference>
<evidence type="ECO:0000259" key="1">
    <source>
        <dbReference type="PROSITE" id="PS50837"/>
    </source>
</evidence>
<dbReference type="RefSeq" id="WP_090058746.1">
    <property type="nucleotide sequence ID" value="NZ_FNCC01000020.1"/>
</dbReference>
<dbReference type="Gene3D" id="3.40.50.300">
    <property type="entry name" value="P-loop containing nucleotide triphosphate hydrolases"/>
    <property type="match status" value="1"/>
</dbReference>
<dbReference type="EMBL" id="FNCC01000020">
    <property type="protein sequence ID" value="SDH36278.1"/>
    <property type="molecule type" value="Genomic_DNA"/>
</dbReference>
<dbReference type="PROSITE" id="PS50837">
    <property type="entry name" value="NACHT"/>
    <property type="match status" value="1"/>
</dbReference>
<name>A0A1G8BT57_9PSEU</name>
<evidence type="ECO:0000313" key="3">
    <source>
        <dbReference type="Proteomes" id="UP000199623"/>
    </source>
</evidence>
<dbReference type="InterPro" id="IPR007111">
    <property type="entry name" value="NACHT_NTPase"/>
</dbReference>
<dbReference type="PANTHER" id="PTHR46844:SF1">
    <property type="entry name" value="SLR5058 PROTEIN"/>
    <property type="match status" value="1"/>
</dbReference>